<keyword evidence="1" id="KW-1133">Transmembrane helix</keyword>
<proteinExistence type="predicted"/>
<dbReference type="RefSeq" id="WP_133491433.1">
    <property type="nucleotide sequence ID" value="NZ_AQPF01000039.1"/>
</dbReference>
<evidence type="ECO:0000256" key="1">
    <source>
        <dbReference type="SAM" id="Phobius"/>
    </source>
</evidence>
<dbReference type="Pfam" id="PF12158">
    <property type="entry name" value="DUF3592"/>
    <property type="match status" value="1"/>
</dbReference>
<feature type="transmembrane region" description="Helical" evidence="1">
    <location>
        <begin position="17"/>
        <end position="38"/>
    </location>
</feature>
<feature type="transmembrane region" description="Helical" evidence="1">
    <location>
        <begin position="433"/>
        <end position="454"/>
    </location>
</feature>
<protein>
    <recommendedName>
        <fullName evidence="2">DUF3592 domain-containing protein</fullName>
    </recommendedName>
</protein>
<name>A0ABQ6Y4H0_9GAMM</name>
<organism evidence="3 4">
    <name type="scientific">Alcanivorax xiamenensis</name>
    <dbReference type="NCBI Taxonomy" id="1177156"/>
    <lineage>
        <taxon>Bacteria</taxon>
        <taxon>Pseudomonadati</taxon>
        <taxon>Pseudomonadota</taxon>
        <taxon>Gammaproteobacteria</taxon>
        <taxon>Oceanospirillales</taxon>
        <taxon>Alcanivoracaceae</taxon>
        <taxon>Alcanivorax</taxon>
    </lineage>
</organism>
<evidence type="ECO:0000313" key="3">
    <source>
        <dbReference type="EMBL" id="KAF0804105.1"/>
    </source>
</evidence>
<dbReference type="InterPro" id="IPR021994">
    <property type="entry name" value="DUF3592"/>
</dbReference>
<evidence type="ECO:0000313" key="4">
    <source>
        <dbReference type="Proteomes" id="UP000771797"/>
    </source>
</evidence>
<keyword evidence="1" id="KW-0812">Transmembrane</keyword>
<gene>
    <name evidence="3" type="ORF">A6D6_03416</name>
</gene>
<accession>A0ABQ6Y4H0</accession>
<evidence type="ECO:0000259" key="2">
    <source>
        <dbReference type="Pfam" id="PF12158"/>
    </source>
</evidence>
<keyword evidence="1" id="KW-0472">Membrane</keyword>
<feature type="transmembrane region" description="Helical" evidence="1">
    <location>
        <begin position="460"/>
        <end position="482"/>
    </location>
</feature>
<dbReference type="Proteomes" id="UP000771797">
    <property type="component" value="Unassembled WGS sequence"/>
</dbReference>
<reference evidence="3 4" key="1">
    <citation type="submission" date="2012-09" db="EMBL/GenBank/DDBJ databases">
        <title>Genome Sequence of alkane-degrading Bacterium Alcanivorax sp. 6-D-6.</title>
        <authorList>
            <person name="Lai Q."/>
            <person name="Shao Z."/>
        </authorList>
    </citation>
    <scope>NUCLEOTIDE SEQUENCE [LARGE SCALE GENOMIC DNA]</scope>
    <source>
        <strain evidence="3 4">6-D-6</strain>
    </source>
</reference>
<comment type="caution">
    <text evidence="3">The sequence shown here is derived from an EMBL/GenBank/DDBJ whole genome shotgun (WGS) entry which is preliminary data.</text>
</comment>
<sequence>MNEAVSDTRKGSKGPGCLLNGFAAAFLLAGLAAMYFVALKPLFHYWQTDSWERVPAQVLDSRLNRSTSEDSTTYSVSARYQYQYQGRTYTSESVSLYGGSDNFDDFWQRLARRLERARLTQQPVQAWVNPDQPEKAYLERGLRSGSLIFGFAFGAVFMLVGGGLLYFFNRKAKSPTGGEGDAGEPVYYSNQKSGHGCLVVFGLIFVLVPAPGYMSAVEGVPRGDYAMLFIFLFPLIGLLVVAGGWMGRRRYKFFGPTPLTLDPNPGYAGGQVGGEILINRVVPHSARFNVSLSCVHQETRGSGDERRTDTTVLWQGEQNGYIESGLRDSRVQFCFDVPGSMPPTYQRGRQSVHWQVSMGGDVEGRQLRRDWTIPVMQGDVGSRFTLPESHVAEDRREREEAALASAREQIVIKRTGLGLTVTSRAGRNLGLKLGFLLFGGIFAAVGTFLLTLALDEGGMLYLMAGVFGLVGYGLVLVTLYMLGRSLQVVIRGDEVRSRRRWLGIPLRQRRMRLRNAAQLVLDSAVSSTTNGRVMEYMNLYAEDESGRVRVAEGIAGQQAGEQLREELLRELHLV</sequence>
<dbReference type="EMBL" id="AQPF01000039">
    <property type="protein sequence ID" value="KAF0804105.1"/>
    <property type="molecule type" value="Genomic_DNA"/>
</dbReference>
<feature type="transmembrane region" description="Helical" evidence="1">
    <location>
        <begin position="226"/>
        <end position="246"/>
    </location>
</feature>
<keyword evidence="4" id="KW-1185">Reference proteome</keyword>
<feature type="transmembrane region" description="Helical" evidence="1">
    <location>
        <begin position="147"/>
        <end position="168"/>
    </location>
</feature>
<feature type="domain" description="DUF3592" evidence="2">
    <location>
        <begin position="54"/>
        <end position="142"/>
    </location>
</feature>
<feature type="transmembrane region" description="Helical" evidence="1">
    <location>
        <begin position="196"/>
        <end position="214"/>
    </location>
</feature>